<dbReference type="Pfam" id="PF12796">
    <property type="entry name" value="Ank_2"/>
    <property type="match status" value="3"/>
</dbReference>
<dbReference type="PANTHER" id="PTHR24123:SF95">
    <property type="entry name" value="ANKYRIN-2-LIKE"/>
    <property type="match status" value="1"/>
</dbReference>
<dbReference type="InterPro" id="IPR051165">
    <property type="entry name" value="Multifunctional_ANK_Repeat"/>
</dbReference>
<reference evidence="4" key="1">
    <citation type="submission" date="2022-04" db="EMBL/GenBank/DDBJ databases">
        <title>Carnegiea gigantea Genome sequencing and assembly v2.</title>
        <authorList>
            <person name="Copetti D."/>
            <person name="Sanderson M.J."/>
            <person name="Burquez A."/>
            <person name="Wojciechowski M.F."/>
        </authorList>
    </citation>
    <scope>NUCLEOTIDE SEQUENCE</scope>
    <source>
        <strain evidence="4">SGP5-SGP5p</strain>
        <tissue evidence="4">Aerial part</tissue>
    </source>
</reference>
<evidence type="ECO:0000313" key="4">
    <source>
        <dbReference type="EMBL" id="KAJ8439162.1"/>
    </source>
</evidence>
<dbReference type="PROSITE" id="PS50297">
    <property type="entry name" value="ANK_REP_REGION"/>
    <property type="match status" value="5"/>
</dbReference>
<organism evidence="4 5">
    <name type="scientific">Carnegiea gigantea</name>
    <dbReference type="NCBI Taxonomy" id="171969"/>
    <lineage>
        <taxon>Eukaryota</taxon>
        <taxon>Viridiplantae</taxon>
        <taxon>Streptophyta</taxon>
        <taxon>Embryophyta</taxon>
        <taxon>Tracheophyta</taxon>
        <taxon>Spermatophyta</taxon>
        <taxon>Magnoliopsida</taxon>
        <taxon>eudicotyledons</taxon>
        <taxon>Gunneridae</taxon>
        <taxon>Pentapetalae</taxon>
        <taxon>Caryophyllales</taxon>
        <taxon>Cactineae</taxon>
        <taxon>Cactaceae</taxon>
        <taxon>Cactoideae</taxon>
        <taxon>Echinocereeae</taxon>
        <taxon>Carnegiea</taxon>
    </lineage>
</organism>
<dbReference type="SMART" id="SM00248">
    <property type="entry name" value="ANK"/>
    <property type="match status" value="10"/>
</dbReference>
<dbReference type="AlphaFoldDB" id="A0A9Q1K9J3"/>
<dbReference type="OrthoDB" id="194358at2759"/>
<comment type="caution">
    <text evidence="4">The sequence shown here is derived from an EMBL/GenBank/DDBJ whole genome shotgun (WGS) entry which is preliminary data.</text>
</comment>
<dbReference type="PANTHER" id="PTHR24123">
    <property type="entry name" value="ANKYRIN REPEAT-CONTAINING"/>
    <property type="match status" value="1"/>
</dbReference>
<evidence type="ECO:0000256" key="3">
    <source>
        <dbReference type="PROSITE-ProRule" id="PRU00023"/>
    </source>
</evidence>
<evidence type="ECO:0000256" key="2">
    <source>
        <dbReference type="ARBA" id="ARBA00023043"/>
    </source>
</evidence>
<keyword evidence="2 3" id="KW-0040">ANK repeat</keyword>
<protein>
    <submittedName>
        <fullName evidence="4">Uncharacterized protein</fullName>
    </submittedName>
</protein>
<feature type="repeat" description="ANK" evidence="3">
    <location>
        <begin position="560"/>
        <end position="592"/>
    </location>
</feature>
<evidence type="ECO:0000313" key="5">
    <source>
        <dbReference type="Proteomes" id="UP001153076"/>
    </source>
</evidence>
<feature type="repeat" description="ANK" evidence="3">
    <location>
        <begin position="593"/>
        <end position="625"/>
    </location>
</feature>
<proteinExistence type="predicted"/>
<feature type="repeat" description="ANK" evidence="3">
    <location>
        <begin position="93"/>
        <end position="125"/>
    </location>
</feature>
<dbReference type="Pfam" id="PF00023">
    <property type="entry name" value="Ank"/>
    <property type="match status" value="1"/>
</dbReference>
<dbReference type="Proteomes" id="UP001153076">
    <property type="component" value="Unassembled WGS sequence"/>
</dbReference>
<sequence length="778" mass="83532">MHGVRVAYSNNSGCFLAGNQVFPVSSGEANAASQRLIDACLAGDTKLALELLADPIVDVDYVGTVSLRSRKTELVPAGESAHRVTTEFEEFPTDVTALFVAAHSGNLLLVRKLLGFGADVNKRLFRGYATTAAVREGYLEILEVLLKAGVSQPACEEALLEASYGGRARHAELLMGSNMISPQVAVHALVTACCRGFLDVVSVLIKCGVDANAMDRVLLLSSKPYLHMNVDCNALIAAVVSRQTFVVELLLKGGVHTDIKARLGAWSWDPATGEEYKVGAGLAEPYDITWCAVEYFEESGSILRLLLKHISPNTLHLGRTLIYHAILCNNAEAVSVLSSCGANIEFPLKMGPKIEILPIHLAAQLGVAEVLQRLISSGSNLNSMTTAGETAVMMCSRYKHRECLQALASAGADLGLTNAAGESASSIAGSTKWTLGFQEAILGVIRAGKVVKSSNPLVFSPILFVVKAKDIQALKTLTKQPGVSLDDQDEDGFTAAMIAASSGQVEVFHWLVRSGADISICNKQGRMALNMSEANGNKEALEKIVLDYALENGNQAPTTSTSYALHCAARHGDLPSVRKLTSKGYDVNAADEDGYTPLMLAAKEGYGSLCQFLISRGAKCDIVNPRHETALSLARRNGAGNDAERVILDELARQLVLCGHWVKKHTKGGKGAPHWKKLRMVGTTGVLCWGRSGRRNVICSDAEVGPSWMFLQDRPKKRGVHEPGLFHVVTTDNREVHFLCEGGAEVAKLWVTGIKLVTREAIVGKTTLRAMFSQELGS</sequence>
<keyword evidence="5" id="KW-1185">Reference proteome</keyword>
<feature type="repeat" description="ANK" evidence="3">
    <location>
        <begin position="358"/>
        <end position="386"/>
    </location>
</feature>
<gene>
    <name evidence="4" type="ORF">Cgig2_027088</name>
</gene>
<dbReference type="Gene3D" id="1.25.40.20">
    <property type="entry name" value="Ankyrin repeat-containing domain"/>
    <property type="match status" value="5"/>
</dbReference>
<feature type="repeat" description="ANK" evidence="3">
    <location>
        <begin position="491"/>
        <end position="523"/>
    </location>
</feature>
<dbReference type="EMBL" id="JAKOGI010000229">
    <property type="protein sequence ID" value="KAJ8439162.1"/>
    <property type="molecule type" value="Genomic_DNA"/>
</dbReference>
<accession>A0A9Q1K9J3</accession>
<dbReference type="InterPro" id="IPR002110">
    <property type="entry name" value="Ankyrin_rpt"/>
</dbReference>
<evidence type="ECO:0000256" key="1">
    <source>
        <dbReference type="ARBA" id="ARBA00022737"/>
    </source>
</evidence>
<name>A0A9Q1K9J3_9CARY</name>
<keyword evidence="1" id="KW-0677">Repeat</keyword>
<dbReference type="InterPro" id="IPR036770">
    <property type="entry name" value="Ankyrin_rpt-contain_sf"/>
</dbReference>
<dbReference type="PROSITE" id="PS50088">
    <property type="entry name" value="ANK_REPEAT"/>
    <property type="match status" value="5"/>
</dbReference>
<dbReference type="SUPFAM" id="SSF48403">
    <property type="entry name" value="Ankyrin repeat"/>
    <property type="match status" value="2"/>
</dbReference>